<protein>
    <recommendedName>
        <fullName evidence="2">NYN domain-containing protein</fullName>
    </recommendedName>
</protein>
<dbReference type="EMBL" id="LNZH02000216">
    <property type="protein sequence ID" value="OCB84307.1"/>
    <property type="molecule type" value="Genomic_DNA"/>
</dbReference>
<feature type="compositionally biased region" description="Polar residues" evidence="1">
    <location>
        <begin position="241"/>
        <end position="256"/>
    </location>
</feature>
<feature type="region of interest" description="Disordered" evidence="1">
    <location>
        <begin position="239"/>
        <end position="313"/>
    </location>
</feature>
<dbReference type="Pfam" id="PF01936">
    <property type="entry name" value="NYN"/>
    <property type="match status" value="1"/>
</dbReference>
<comment type="caution">
    <text evidence="3">The sequence shown here is derived from an EMBL/GenBank/DDBJ whole genome shotgun (WGS) entry which is preliminary data.</text>
</comment>
<dbReference type="Gene3D" id="3.40.50.1010">
    <property type="entry name" value="5'-nuclease"/>
    <property type="match status" value="1"/>
</dbReference>
<organism evidence="3 4">
    <name type="scientific">Sanghuangporus baumii</name>
    <name type="common">Phellinus baumii</name>
    <dbReference type="NCBI Taxonomy" id="108892"/>
    <lineage>
        <taxon>Eukaryota</taxon>
        <taxon>Fungi</taxon>
        <taxon>Dikarya</taxon>
        <taxon>Basidiomycota</taxon>
        <taxon>Agaricomycotina</taxon>
        <taxon>Agaricomycetes</taxon>
        <taxon>Hymenochaetales</taxon>
        <taxon>Hymenochaetaceae</taxon>
        <taxon>Sanghuangporus</taxon>
    </lineage>
</organism>
<dbReference type="PANTHER" id="PTHR14379:SF3">
    <property type="entry name" value="MEIOSIS REGULATOR AND MRNA STABILITY FACTOR 1"/>
    <property type="match status" value="1"/>
</dbReference>
<dbReference type="GO" id="GO:0005777">
    <property type="term" value="C:peroxisome"/>
    <property type="evidence" value="ECO:0007669"/>
    <property type="project" value="InterPro"/>
</dbReference>
<name>A0A9Q5HR62_SANBA</name>
<evidence type="ECO:0000313" key="4">
    <source>
        <dbReference type="Proteomes" id="UP000757232"/>
    </source>
</evidence>
<dbReference type="Proteomes" id="UP000757232">
    <property type="component" value="Unassembled WGS sequence"/>
</dbReference>
<dbReference type="CDD" id="cd10910">
    <property type="entry name" value="PIN_limkain_b1_N_like"/>
    <property type="match status" value="1"/>
</dbReference>
<keyword evidence="4" id="KW-1185">Reference proteome</keyword>
<evidence type="ECO:0000259" key="2">
    <source>
        <dbReference type="Pfam" id="PF01936"/>
    </source>
</evidence>
<dbReference type="GO" id="GO:0010468">
    <property type="term" value="P:regulation of gene expression"/>
    <property type="evidence" value="ECO:0007669"/>
    <property type="project" value="InterPro"/>
</dbReference>
<dbReference type="GO" id="GO:1905762">
    <property type="term" value="F:CCR4-NOT complex binding"/>
    <property type="evidence" value="ECO:0007669"/>
    <property type="project" value="TreeGrafter"/>
</dbReference>
<gene>
    <name evidence="3" type="ORF">A7U60_g8987</name>
</gene>
<dbReference type="GO" id="GO:0004540">
    <property type="term" value="F:RNA nuclease activity"/>
    <property type="evidence" value="ECO:0007669"/>
    <property type="project" value="InterPro"/>
</dbReference>
<evidence type="ECO:0000313" key="3">
    <source>
        <dbReference type="EMBL" id="OCB84307.1"/>
    </source>
</evidence>
<accession>A0A9Q5HR62</accession>
<dbReference type="InterPro" id="IPR021139">
    <property type="entry name" value="NYN"/>
</dbReference>
<dbReference type="OrthoDB" id="549353at2759"/>
<reference evidence="3" key="1">
    <citation type="submission" date="2016-06" db="EMBL/GenBank/DDBJ databases">
        <title>Draft Genome sequence of the fungus Inonotus baumii.</title>
        <authorList>
            <person name="Zhu H."/>
            <person name="Lin W."/>
        </authorList>
    </citation>
    <scope>NUCLEOTIDE SEQUENCE</scope>
    <source>
        <strain evidence="3">821</strain>
    </source>
</reference>
<evidence type="ECO:0000256" key="1">
    <source>
        <dbReference type="SAM" id="MobiDB-lite"/>
    </source>
</evidence>
<sequence>MCCLISVPYAFQRVVKCRHSTAGVGRVVALVSDSDTHAAPHLIQSSCVETELQVGTSSPVPPHIDFLIGLKMSGSVASEVAIFWDYENCRPPSNLSGSKLVETIRNLDQIPDRIKVFKAYVDIALECANSRSHTLHPELQSSGVTLVHCPHNGKKDVADKMMIVDIFAFALDNYTPTTIAIITGDRDFAYAVAVLRLRGYKVVIISPNAGHASLKMQADVLYDWQKIMNDAISTEGIADNSVPSMNSPKTHVSSDATDVENCGHSKPSASQDLSKSILSSWSSTPPLRSPKSSETTPTRICAHDTTKPSAKSCSTMVMTPPVLLSKPGCSYTTNYHDSASSPNSGDEVGQCDEEKHHSDKFFDDIPSLSDMWNVRSAENDINDDHDSMSETSSSIPSDLQSASISVLLPTNSGMIELSSIRRFEALIEYCYDQWVVLDSTTFRSSVVASEMLKRDPAVYEKAGVCKMKQYIEEARQANVIITPDMDSEGDLWIEINDALYSIFEAYRMDTLPSSEPEGSHHSSEKAIVIVDPMYEPLIDRLRMESSYQLLYSTLGAFFKLEHPYLYEQAGVRTLSQYLGKAEEQGIVDLLGGGWSGIRRVGLVPALQEYESITCAWY</sequence>
<feature type="compositionally biased region" description="Low complexity" evidence="1">
    <location>
        <begin position="268"/>
        <end position="283"/>
    </location>
</feature>
<feature type="domain" description="NYN" evidence="2">
    <location>
        <begin position="80"/>
        <end position="221"/>
    </location>
</feature>
<proteinExistence type="predicted"/>
<dbReference type="AlphaFoldDB" id="A0A9Q5HR62"/>
<feature type="compositionally biased region" description="Polar residues" evidence="1">
    <location>
        <begin position="284"/>
        <end position="298"/>
    </location>
</feature>
<dbReference type="InterPro" id="IPR024768">
    <property type="entry name" value="Marf1"/>
</dbReference>
<dbReference type="PANTHER" id="PTHR14379">
    <property type="entry name" value="LIMKAIN B LKAP"/>
    <property type="match status" value="1"/>
</dbReference>